<keyword evidence="2" id="KW-0403">Intermediate filament</keyword>
<feature type="compositionally biased region" description="Basic residues" evidence="6">
    <location>
        <begin position="427"/>
        <end position="436"/>
    </location>
</feature>
<feature type="region of interest" description="Disordered" evidence="6">
    <location>
        <begin position="582"/>
        <end position="604"/>
    </location>
</feature>
<dbReference type="Pfam" id="PF00038">
    <property type="entry name" value="Filament"/>
    <property type="match status" value="1"/>
</dbReference>
<dbReference type="PROSITE" id="PS51841">
    <property type="entry name" value="LTD"/>
    <property type="match status" value="1"/>
</dbReference>
<dbReference type="Gene3D" id="1.20.5.170">
    <property type="match status" value="1"/>
</dbReference>
<dbReference type="Proteomes" id="UP000749559">
    <property type="component" value="Unassembled WGS sequence"/>
</dbReference>
<protein>
    <submittedName>
        <fullName evidence="7">Uncharacterized protein</fullName>
    </submittedName>
</protein>
<organism evidence="7 8">
    <name type="scientific">Owenia fusiformis</name>
    <name type="common">Polychaete worm</name>
    <dbReference type="NCBI Taxonomy" id="6347"/>
    <lineage>
        <taxon>Eukaryota</taxon>
        <taxon>Metazoa</taxon>
        <taxon>Spiralia</taxon>
        <taxon>Lophotrochozoa</taxon>
        <taxon>Annelida</taxon>
        <taxon>Polychaeta</taxon>
        <taxon>Sedentaria</taxon>
        <taxon>Canalipalpata</taxon>
        <taxon>Sabellida</taxon>
        <taxon>Oweniida</taxon>
        <taxon>Oweniidae</taxon>
        <taxon>Owenia</taxon>
    </lineage>
</organism>
<evidence type="ECO:0000256" key="2">
    <source>
        <dbReference type="ARBA" id="ARBA00022754"/>
    </source>
</evidence>
<proteinExistence type="predicted"/>
<sequence>MASKVRKTTTTTITSQKASSSGISSPQAQSTPSSAARGARSPSPNRISRLQEKAELSGLNDRLANYIDRVRALEQENSRLLVTIRSSEETRVSEQSNIKEIYEKEIKDARLLLDQTAKDKAKLQIEAGKYKTECEDWMVKYHKAKKDLENAERRNLVLETENGDLKAKLADALKQRKHWETEYNSMKGLINGLEKQLATAKKQLEEETLLRVDLENRYQSLKEELNFNSRVHAQELNETRTRLETSIEEVDGSVNRQYENKLQDALREMRAAHEIQMRIYREETETLYEAKMQDLQNMADRNGQQATNTRDELRTTQKKISELNSQISQLSSLNTQLEARVRDLESQLSSERLTHEAALDSRDQEIRALRTQLEEQFIEYQDLMDIKIALDLEIAAYRKMIEGEETRLNISSASEATPGGTPQQRRTPVRSGKRKRMAYDSSAIRELTQTTSQTGYEKSSNATAEISVDEVDESGRFVRLKNNSASKDIPLSGHKLVHKAGDKETDFKFHRSSTLKAGQTVTVWSADSDATHSPPTDLVMKGQSWVLGDNMKTSLLNKAEEEIASMELNKSILRTSQFSRSGFSDSTDGTLDEGDPNKDKCVIM</sequence>
<evidence type="ECO:0000256" key="6">
    <source>
        <dbReference type="SAM" id="MobiDB-lite"/>
    </source>
</evidence>
<dbReference type="SUPFAM" id="SSF64593">
    <property type="entry name" value="Intermediate filament protein, coiled coil region"/>
    <property type="match status" value="2"/>
</dbReference>
<feature type="region of interest" description="Disordered" evidence="6">
    <location>
        <begin position="409"/>
        <end position="464"/>
    </location>
</feature>
<accession>A0A8J1UQ51</accession>
<dbReference type="SMART" id="SM01391">
    <property type="entry name" value="Filament"/>
    <property type="match status" value="1"/>
</dbReference>
<feature type="coiled-coil region" evidence="5">
    <location>
        <begin position="56"/>
        <end position="231"/>
    </location>
</feature>
<dbReference type="PANTHER" id="PTHR45721">
    <property type="entry name" value="LAMIN DM0-RELATED"/>
    <property type="match status" value="1"/>
</dbReference>
<dbReference type="Pfam" id="PF00932">
    <property type="entry name" value="LTD"/>
    <property type="match status" value="1"/>
</dbReference>
<dbReference type="EMBL" id="CAIIXF020000010">
    <property type="protein sequence ID" value="CAH1797736.1"/>
    <property type="molecule type" value="Genomic_DNA"/>
</dbReference>
<feature type="compositionally biased region" description="Polar residues" evidence="6">
    <location>
        <begin position="409"/>
        <end position="426"/>
    </location>
</feature>
<dbReference type="GO" id="GO:0051664">
    <property type="term" value="P:nuclear pore localization"/>
    <property type="evidence" value="ECO:0007669"/>
    <property type="project" value="TreeGrafter"/>
</dbReference>
<dbReference type="Gene3D" id="2.60.40.1260">
    <property type="entry name" value="Lamin Tail domain"/>
    <property type="match status" value="1"/>
</dbReference>
<name>A0A8J1UQ51_OWEFU</name>
<evidence type="ECO:0000256" key="4">
    <source>
        <dbReference type="ARBA" id="ARBA00023242"/>
    </source>
</evidence>
<evidence type="ECO:0000256" key="5">
    <source>
        <dbReference type="SAM" id="Coils"/>
    </source>
</evidence>
<dbReference type="AlphaFoldDB" id="A0A8J1UQ51"/>
<keyword evidence="8" id="KW-1185">Reference proteome</keyword>
<dbReference type="InterPro" id="IPR001322">
    <property type="entry name" value="Lamin_tail_dom"/>
</dbReference>
<feature type="compositionally biased region" description="Basic and acidic residues" evidence="6">
    <location>
        <begin position="595"/>
        <end position="604"/>
    </location>
</feature>
<gene>
    <name evidence="7" type="ORF">OFUS_LOCUS21970</name>
</gene>
<dbReference type="GO" id="GO:0005882">
    <property type="term" value="C:intermediate filament"/>
    <property type="evidence" value="ECO:0007669"/>
    <property type="project" value="UniProtKB-KW"/>
</dbReference>
<feature type="compositionally biased region" description="Low complexity" evidence="6">
    <location>
        <begin position="8"/>
        <end position="45"/>
    </location>
</feature>
<dbReference type="InterPro" id="IPR039008">
    <property type="entry name" value="IF_rod_dom"/>
</dbReference>
<dbReference type="SUPFAM" id="SSF90257">
    <property type="entry name" value="Myosin rod fragments"/>
    <property type="match status" value="1"/>
</dbReference>
<keyword evidence="3 5" id="KW-0175">Coiled coil</keyword>
<evidence type="ECO:0000256" key="3">
    <source>
        <dbReference type="ARBA" id="ARBA00023054"/>
    </source>
</evidence>
<reference evidence="7" key="1">
    <citation type="submission" date="2022-03" db="EMBL/GenBank/DDBJ databases">
        <authorList>
            <person name="Martin C."/>
        </authorList>
    </citation>
    <scope>NUCLEOTIDE SEQUENCE</scope>
</reference>
<dbReference type="GO" id="GO:0005652">
    <property type="term" value="C:nuclear lamina"/>
    <property type="evidence" value="ECO:0007669"/>
    <property type="project" value="TreeGrafter"/>
</dbReference>
<feature type="coiled-coil region" evidence="5">
    <location>
        <begin position="306"/>
        <end position="354"/>
    </location>
</feature>
<feature type="compositionally biased region" description="Polar residues" evidence="6">
    <location>
        <begin position="447"/>
        <end position="464"/>
    </location>
</feature>
<dbReference type="GO" id="GO:0090435">
    <property type="term" value="P:protein localization to nuclear envelope"/>
    <property type="evidence" value="ECO:0007669"/>
    <property type="project" value="TreeGrafter"/>
</dbReference>
<dbReference type="GO" id="GO:0006998">
    <property type="term" value="P:nuclear envelope organization"/>
    <property type="evidence" value="ECO:0007669"/>
    <property type="project" value="TreeGrafter"/>
</dbReference>
<dbReference type="GO" id="GO:0031507">
    <property type="term" value="P:heterochromatin formation"/>
    <property type="evidence" value="ECO:0007669"/>
    <property type="project" value="TreeGrafter"/>
</dbReference>
<dbReference type="GO" id="GO:0007097">
    <property type="term" value="P:nuclear migration"/>
    <property type="evidence" value="ECO:0007669"/>
    <property type="project" value="TreeGrafter"/>
</dbReference>
<comment type="caution">
    <text evidence="7">The sequence shown here is derived from an EMBL/GenBank/DDBJ whole genome shotgun (WGS) entry which is preliminary data.</text>
</comment>
<dbReference type="PROSITE" id="PS51842">
    <property type="entry name" value="IF_ROD_2"/>
    <property type="match status" value="1"/>
</dbReference>
<comment type="subcellular location">
    <subcellularLocation>
        <location evidence="1">Nucleus</location>
    </subcellularLocation>
</comment>
<dbReference type="PANTHER" id="PTHR45721:SF11">
    <property type="entry name" value="LAMIN DM0-RELATED"/>
    <property type="match status" value="1"/>
</dbReference>
<evidence type="ECO:0000256" key="1">
    <source>
        <dbReference type="ARBA" id="ARBA00004123"/>
    </source>
</evidence>
<dbReference type="Gene3D" id="1.20.5.500">
    <property type="entry name" value="Single helix bin"/>
    <property type="match status" value="1"/>
</dbReference>
<dbReference type="GO" id="GO:0005200">
    <property type="term" value="F:structural constituent of cytoskeleton"/>
    <property type="evidence" value="ECO:0007669"/>
    <property type="project" value="TreeGrafter"/>
</dbReference>
<feature type="region of interest" description="Disordered" evidence="6">
    <location>
        <begin position="1"/>
        <end position="45"/>
    </location>
</feature>
<evidence type="ECO:0000313" key="8">
    <source>
        <dbReference type="Proteomes" id="UP000749559"/>
    </source>
</evidence>
<evidence type="ECO:0000313" key="7">
    <source>
        <dbReference type="EMBL" id="CAH1797736.1"/>
    </source>
</evidence>
<dbReference type="InterPro" id="IPR036415">
    <property type="entry name" value="Lamin_tail_dom_sf"/>
</dbReference>
<dbReference type="SUPFAM" id="SSF74853">
    <property type="entry name" value="Lamin A/C globular tail domain"/>
    <property type="match status" value="1"/>
</dbReference>
<dbReference type="Gene3D" id="1.20.5.1160">
    <property type="entry name" value="Vasodilator-stimulated phosphoprotein"/>
    <property type="match status" value="2"/>
</dbReference>
<keyword evidence="4" id="KW-0539">Nucleus</keyword>
<dbReference type="FunFam" id="1.20.5.170:FF:000058">
    <property type="entry name" value="Intermediate filament protein B"/>
    <property type="match status" value="1"/>
</dbReference>
<dbReference type="OrthoDB" id="102442at2759"/>